<dbReference type="HOGENOM" id="CLU_2481435_0_0_6"/>
<dbReference type="EMBL" id="CP001614">
    <property type="protein sequence ID" value="ACR13308.1"/>
    <property type="molecule type" value="Genomic_DNA"/>
</dbReference>
<protein>
    <submittedName>
        <fullName evidence="2">Conserved domain protein</fullName>
    </submittedName>
</protein>
<keyword evidence="1" id="KW-0175">Coiled coil</keyword>
<dbReference type="STRING" id="377629.TERTU_3544"/>
<name>C5BRG4_TERTT</name>
<dbReference type="InterPro" id="IPR025516">
    <property type="entry name" value="DUF4404"/>
</dbReference>
<organism evidence="2 3">
    <name type="scientific">Teredinibacter turnerae (strain ATCC 39867 / T7901)</name>
    <dbReference type="NCBI Taxonomy" id="377629"/>
    <lineage>
        <taxon>Bacteria</taxon>
        <taxon>Pseudomonadati</taxon>
        <taxon>Pseudomonadota</taxon>
        <taxon>Gammaproteobacteria</taxon>
        <taxon>Cellvibrionales</taxon>
        <taxon>Cellvibrionaceae</taxon>
        <taxon>Teredinibacter</taxon>
    </lineage>
</organism>
<accession>C5BRG4</accession>
<sequence length="103" mass="11637">MIQLYQPGSATNRPRVDMPTEKLKSLLQELKSELRDAKNADEETRDLMLSLDTQLQAVLNTSSPIDPTIEDTLTELESRFAVDHPIAERCVREILDALNKMGI</sequence>
<evidence type="ECO:0000256" key="1">
    <source>
        <dbReference type="SAM" id="Coils"/>
    </source>
</evidence>
<evidence type="ECO:0000313" key="2">
    <source>
        <dbReference type="EMBL" id="ACR13308.1"/>
    </source>
</evidence>
<dbReference type="Proteomes" id="UP000009080">
    <property type="component" value="Chromosome"/>
</dbReference>
<proteinExistence type="predicted"/>
<gene>
    <name evidence="2" type="ordered locus">TERTU_3544</name>
</gene>
<feature type="coiled-coil region" evidence="1">
    <location>
        <begin position="20"/>
        <end position="47"/>
    </location>
</feature>
<dbReference type="AlphaFoldDB" id="C5BRG4"/>
<keyword evidence="3" id="KW-1185">Reference proteome</keyword>
<dbReference type="Pfam" id="PF14357">
    <property type="entry name" value="DUF4404"/>
    <property type="match status" value="1"/>
</dbReference>
<evidence type="ECO:0000313" key="3">
    <source>
        <dbReference type="Proteomes" id="UP000009080"/>
    </source>
</evidence>
<dbReference type="KEGG" id="ttu:TERTU_3544"/>
<reference evidence="2 3" key="1">
    <citation type="journal article" date="2009" name="PLoS ONE">
        <title>The complete genome of Teredinibacter turnerae T7901: an intracellular endosymbiont of marine wood-boring bivalves (shipworms).</title>
        <authorList>
            <person name="Yang J.C."/>
            <person name="Madupu R."/>
            <person name="Durkin A.S."/>
            <person name="Ekborg N.A."/>
            <person name="Pedamallu C.S."/>
            <person name="Hostetler J.B."/>
            <person name="Radune D."/>
            <person name="Toms B.S."/>
            <person name="Henrissat B."/>
            <person name="Coutinho P.M."/>
            <person name="Schwarz S."/>
            <person name="Field L."/>
            <person name="Trindade-Silva A.E."/>
            <person name="Soares C.A.G."/>
            <person name="Elshahawi S."/>
            <person name="Hanora A."/>
            <person name="Schmidt E.W."/>
            <person name="Haygood M.G."/>
            <person name="Posfai J."/>
            <person name="Benner J."/>
            <person name="Madinger C."/>
            <person name="Nove J."/>
            <person name="Anton B."/>
            <person name="Chaudhary K."/>
            <person name="Foster J."/>
            <person name="Holman A."/>
            <person name="Kumar S."/>
            <person name="Lessard P.A."/>
            <person name="Luyten Y.A."/>
            <person name="Slatko B."/>
            <person name="Wood N."/>
            <person name="Wu B."/>
            <person name="Teplitski M."/>
            <person name="Mougous J.D."/>
            <person name="Ward N."/>
            <person name="Eisen J.A."/>
            <person name="Badger J.H."/>
            <person name="Distel D.L."/>
        </authorList>
    </citation>
    <scope>NUCLEOTIDE SEQUENCE [LARGE SCALE GENOMIC DNA]</scope>
    <source>
        <strain evidence="3">ATCC 39867 / T7901</strain>
    </source>
</reference>
<dbReference type="eggNOG" id="ENOG5031JWD">
    <property type="taxonomic scope" value="Bacteria"/>
</dbReference>